<reference evidence="1 2" key="1">
    <citation type="submission" date="2019-08" db="EMBL/GenBank/DDBJ databases">
        <title>Phlebobacter frassis gen. nov. sp. nov., a new member of family Sphingobacteriaceae isolated from sand fly rearing media.</title>
        <authorList>
            <person name="Kakumanu M.L."/>
            <person name="Marayati B.F."/>
            <person name="Wada-Katsumata A."/>
            <person name="Wasserberg G."/>
            <person name="Schal C."/>
            <person name="Apperson C.S."/>
            <person name="Ponnusamy L."/>
        </authorList>
    </citation>
    <scope>NUCLEOTIDE SEQUENCE [LARGE SCALE GENOMIC DNA]</scope>
    <source>
        <strain evidence="1 2">SSI9</strain>
    </source>
</reference>
<evidence type="ECO:0000313" key="1">
    <source>
        <dbReference type="EMBL" id="TYR33601.1"/>
    </source>
</evidence>
<name>A0A5D4GXL0_9SPHI</name>
<evidence type="ECO:0000313" key="2">
    <source>
        <dbReference type="Proteomes" id="UP000322362"/>
    </source>
</evidence>
<organism evidence="1 2">
    <name type="scientific">Sphingobacterium phlebotomi</name>
    <dbReference type="NCBI Taxonomy" id="2605433"/>
    <lineage>
        <taxon>Bacteria</taxon>
        <taxon>Pseudomonadati</taxon>
        <taxon>Bacteroidota</taxon>
        <taxon>Sphingobacteriia</taxon>
        <taxon>Sphingobacteriales</taxon>
        <taxon>Sphingobacteriaceae</taxon>
        <taxon>Sphingobacterium</taxon>
    </lineage>
</organism>
<evidence type="ECO:0008006" key="3">
    <source>
        <dbReference type="Google" id="ProtNLM"/>
    </source>
</evidence>
<proteinExistence type="predicted"/>
<gene>
    <name evidence="1" type="ORF">FXV77_17185</name>
</gene>
<protein>
    <recommendedName>
        <fullName evidence="3">SatD family protein</fullName>
    </recommendedName>
</protein>
<keyword evidence="2" id="KW-1185">Reference proteome</keyword>
<comment type="caution">
    <text evidence="1">The sequence shown here is derived from an EMBL/GenBank/DDBJ whole genome shotgun (WGS) entry which is preliminary data.</text>
</comment>
<accession>A0A5D4GXL0</accession>
<dbReference type="AlphaFoldDB" id="A0A5D4GXL0"/>
<sequence length="202" mass="22663">MNKRYYMIAVISGDIVKSRSVDPKVWMPALEEAIGLYSDKFDIFRGDSFQAELTLQNVLTATFYIKAAMLAFDLDVRIGIGIGTKEYDAPHIKNSFGSALIYSGEAFEELKKETIFFKSAYPKLDAICNVVLPLVAELTTRWTPNMAETVKAAFQNEGANQAELAKILDKKYQSQVSTELQKASYAKIQRALDYCTKEMLAL</sequence>
<dbReference type="Proteomes" id="UP000322362">
    <property type="component" value="Unassembled WGS sequence"/>
</dbReference>
<dbReference type="EMBL" id="VTAV01000015">
    <property type="protein sequence ID" value="TYR33601.1"/>
    <property type="molecule type" value="Genomic_DNA"/>
</dbReference>